<dbReference type="PANTHER" id="PTHR23502">
    <property type="entry name" value="MAJOR FACILITATOR SUPERFAMILY"/>
    <property type="match status" value="1"/>
</dbReference>
<evidence type="ECO:0000256" key="6">
    <source>
        <dbReference type="SAM" id="Phobius"/>
    </source>
</evidence>
<keyword evidence="4 6" id="KW-0472">Membrane</keyword>
<reference evidence="8 9" key="1">
    <citation type="submission" date="2015-01" db="EMBL/GenBank/DDBJ databases">
        <title>The Genome Sequence of Exophiala oligosperma CBS72588.</title>
        <authorList>
            <consortium name="The Broad Institute Genomics Platform"/>
            <person name="Cuomo C."/>
            <person name="de Hoog S."/>
            <person name="Gorbushina A."/>
            <person name="Stielow B."/>
            <person name="Teixiera M."/>
            <person name="Abouelleil A."/>
            <person name="Chapman S.B."/>
            <person name="Priest M."/>
            <person name="Young S.K."/>
            <person name="Wortman J."/>
            <person name="Nusbaum C."/>
            <person name="Birren B."/>
        </authorList>
    </citation>
    <scope>NUCLEOTIDE SEQUENCE [LARGE SCALE GENOMIC DNA]</scope>
    <source>
        <strain evidence="8 9">CBS 72588</strain>
    </source>
</reference>
<dbReference type="GO" id="GO:0022857">
    <property type="term" value="F:transmembrane transporter activity"/>
    <property type="evidence" value="ECO:0007669"/>
    <property type="project" value="InterPro"/>
</dbReference>
<feature type="region of interest" description="Disordered" evidence="5">
    <location>
        <begin position="256"/>
        <end position="284"/>
    </location>
</feature>
<evidence type="ECO:0000256" key="2">
    <source>
        <dbReference type="ARBA" id="ARBA00022692"/>
    </source>
</evidence>
<dbReference type="PANTHER" id="PTHR23502:SF30">
    <property type="entry name" value="TRANSPORTER, PUTATIVE (AFU_ORTHOLOGUE AFUA_8G04702)-RELATED"/>
    <property type="match status" value="1"/>
</dbReference>
<feature type="transmembrane region" description="Helical" evidence="6">
    <location>
        <begin position="378"/>
        <end position="402"/>
    </location>
</feature>
<feature type="transmembrane region" description="Helical" evidence="6">
    <location>
        <begin position="180"/>
        <end position="205"/>
    </location>
</feature>
<keyword evidence="9" id="KW-1185">Reference proteome</keyword>
<feature type="transmembrane region" description="Helical" evidence="6">
    <location>
        <begin position="448"/>
        <end position="474"/>
    </location>
</feature>
<dbReference type="Gene3D" id="1.20.1250.20">
    <property type="entry name" value="MFS general substrate transporter like domains"/>
    <property type="match status" value="1"/>
</dbReference>
<dbReference type="AlphaFoldDB" id="A0A0D2DKY6"/>
<evidence type="ECO:0000256" key="1">
    <source>
        <dbReference type="ARBA" id="ARBA00004141"/>
    </source>
</evidence>
<name>A0A0D2DKY6_9EURO</name>
<feature type="transmembrane region" description="Helical" evidence="6">
    <location>
        <begin position="99"/>
        <end position="116"/>
    </location>
</feature>
<comment type="subcellular location">
    <subcellularLocation>
        <location evidence="1">Membrane</location>
        <topology evidence="1">Multi-pass membrane protein</topology>
    </subcellularLocation>
</comment>
<dbReference type="SUPFAM" id="SSF103473">
    <property type="entry name" value="MFS general substrate transporter"/>
    <property type="match status" value="1"/>
</dbReference>
<keyword evidence="2 6" id="KW-0812">Transmembrane</keyword>
<evidence type="ECO:0000256" key="3">
    <source>
        <dbReference type="ARBA" id="ARBA00022989"/>
    </source>
</evidence>
<evidence type="ECO:0000259" key="7">
    <source>
        <dbReference type="PROSITE" id="PS50850"/>
    </source>
</evidence>
<dbReference type="GeneID" id="27356272"/>
<dbReference type="EMBL" id="KN847335">
    <property type="protein sequence ID" value="KIW43050.1"/>
    <property type="molecule type" value="Genomic_DNA"/>
</dbReference>
<gene>
    <name evidence="8" type="ORF">PV06_04198</name>
</gene>
<dbReference type="Pfam" id="PF07690">
    <property type="entry name" value="MFS_1"/>
    <property type="match status" value="1"/>
</dbReference>
<evidence type="ECO:0000313" key="8">
    <source>
        <dbReference type="EMBL" id="KIW43050.1"/>
    </source>
</evidence>
<protein>
    <recommendedName>
        <fullName evidence="7">Major facilitator superfamily (MFS) profile domain-containing protein</fullName>
    </recommendedName>
</protein>
<dbReference type="STRING" id="215243.A0A0D2DKY6"/>
<feature type="transmembrane region" description="Helical" evidence="6">
    <location>
        <begin position="423"/>
        <end position="442"/>
    </location>
</feature>
<dbReference type="InterPro" id="IPR011701">
    <property type="entry name" value="MFS"/>
</dbReference>
<dbReference type="InterPro" id="IPR036259">
    <property type="entry name" value="MFS_trans_sf"/>
</dbReference>
<dbReference type="Proteomes" id="UP000053342">
    <property type="component" value="Unassembled WGS sequence"/>
</dbReference>
<evidence type="ECO:0000256" key="4">
    <source>
        <dbReference type="ARBA" id="ARBA00023136"/>
    </source>
</evidence>
<dbReference type="VEuPathDB" id="FungiDB:PV06_04198"/>
<accession>A0A0D2DKY6</accession>
<evidence type="ECO:0000313" key="9">
    <source>
        <dbReference type="Proteomes" id="UP000053342"/>
    </source>
</evidence>
<dbReference type="InterPro" id="IPR020846">
    <property type="entry name" value="MFS_dom"/>
</dbReference>
<keyword evidence="3 6" id="KW-1133">Transmembrane helix</keyword>
<organism evidence="8 9">
    <name type="scientific">Exophiala oligosperma</name>
    <dbReference type="NCBI Taxonomy" id="215243"/>
    <lineage>
        <taxon>Eukaryota</taxon>
        <taxon>Fungi</taxon>
        <taxon>Dikarya</taxon>
        <taxon>Ascomycota</taxon>
        <taxon>Pezizomycotina</taxon>
        <taxon>Eurotiomycetes</taxon>
        <taxon>Chaetothyriomycetidae</taxon>
        <taxon>Chaetothyriales</taxon>
        <taxon>Herpotrichiellaceae</taxon>
        <taxon>Exophiala</taxon>
    </lineage>
</organism>
<feature type="domain" description="Major facilitator superfamily (MFS) profile" evidence="7">
    <location>
        <begin position="55"/>
        <end position="540"/>
    </location>
</feature>
<feature type="transmembrane region" description="Helical" evidence="6">
    <location>
        <begin position="337"/>
        <end position="358"/>
    </location>
</feature>
<dbReference type="HOGENOM" id="CLU_008455_13_3_1"/>
<dbReference type="PROSITE" id="PS50850">
    <property type="entry name" value="MFS"/>
    <property type="match status" value="1"/>
</dbReference>
<feature type="compositionally biased region" description="Polar residues" evidence="5">
    <location>
        <begin position="272"/>
        <end position="284"/>
    </location>
</feature>
<feature type="transmembrane region" description="Helical" evidence="6">
    <location>
        <begin position="486"/>
        <end position="505"/>
    </location>
</feature>
<sequence length="564" mass="62346">MTAEEVPIPGTVHLIDLEGTMQATHGSGENKDLILIPTPTDDPNDPLTWSPRRKLLALSCMIAYMMAVGVSTAAMYSVFGDIQANSTLTLNNLNQGTGYMFLLLGWSCLFWQPFALQFGKRPTYLISVLGTMGTMIWAPYTTNNAQWIASKILQGFFGSPIESLCEITITDLYYTHQRGFYTAVYALSLSGSNLSAPIISGFIATGQGWRWVLYWCAILCAIVFVFLFFFMEETNFVRLHVQASVAAVTVEEEEKRLESTSVETPAEETKESAVTGTNNIGSINTSELDEGVVSQDQQQRQRRQQKPKTYLTKLQLWQKEDLRKENHFWGMVKRPLIYLRFPVIVFCGFYYGSSLVWFNVLNATSALILSGTYGFSTSMVGVSYIAPLLGVFVGAAYTGIWGNRVTLAMARRRGGILESEYRLWLLTPAIVLLPFGLILWGVGSSRGIHWFGAVFAAFVVSGASAISVQGMCNYCIESYRALSGEAIVTVILIRNTMSFAIGYGVTPWVQNLGHQNAFIVAAAAAMVQCATVLVMIWKGKSLRKKSAARYAQYVEKMAAVGMAH</sequence>
<feature type="transmembrane region" description="Helical" evidence="6">
    <location>
        <begin position="55"/>
        <end position="79"/>
    </location>
</feature>
<dbReference type="GO" id="GO:0005886">
    <property type="term" value="C:plasma membrane"/>
    <property type="evidence" value="ECO:0007669"/>
    <property type="project" value="TreeGrafter"/>
</dbReference>
<feature type="transmembrane region" description="Helical" evidence="6">
    <location>
        <begin position="517"/>
        <end position="537"/>
    </location>
</feature>
<dbReference type="OrthoDB" id="5333823at2759"/>
<dbReference type="RefSeq" id="XP_016263266.1">
    <property type="nucleotide sequence ID" value="XM_016405060.1"/>
</dbReference>
<feature type="transmembrane region" description="Helical" evidence="6">
    <location>
        <begin position="211"/>
        <end position="230"/>
    </location>
</feature>
<proteinExistence type="predicted"/>
<evidence type="ECO:0000256" key="5">
    <source>
        <dbReference type="SAM" id="MobiDB-lite"/>
    </source>
</evidence>